<dbReference type="PANTHER" id="PTHR33408">
    <property type="entry name" value="TRANSPOSASE"/>
    <property type="match status" value="1"/>
</dbReference>
<protein>
    <recommendedName>
        <fullName evidence="1">Transposase InsH N-terminal domain-containing protein</fullName>
    </recommendedName>
</protein>
<proteinExistence type="predicted"/>
<dbReference type="EMBL" id="BARU01011203">
    <property type="protein sequence ID" value="GAH42476.1"/>
    <property type="molecule type" value="Genomic_DNA"/>
</dbReference>
<dbReference type="InterPro" id="IPR008490">
    <property type="entry name" value="Transposase_InsH_N"/>
</dbReference>
<gene>
    <name evidence="2" type="ORF">S03H2_21111</name>
</gene>
<reference evidence="2" key="1">
    <citation type="journal article" date="2014" name="Front. Microbiol.">
        <title>High frequency of phylogenetically diverse reductive dehalogenase-homologous genes in deep subseafloor sedimentary metagenomes.</title>
        <authorList>
            <person name="Kawai M."/>
            <person name="Futagami T."/>
            <person name="Toyoda A."/>
            <person name="Takaki Y."/>
            <person name="Nishi S."/>
            <person name="Hori S."/>
            <person name="Arai W."/>
            <person name="Tsubouchi T."/>
            <person name="Morono Y."/>
            <person name="Uchiyama I."/>
            <person name="Ito T."/>
            <person name="Fujiyama A."/>
            <person name="Inagaki F."/>
            <person name="Takami H."/>
        </authorList>
    </citation>
    <scope>NUCLEOTIDE SEQUENCE</scope>
    <source>
        <strain evidence="2">Expedition CK06-06</strain>
    </source>
</reference>
<evidence type="ECO:0000259" key="1">
    <source>
        <dbReference type="Pfam" id="PF05598"/>
    </source>
</evidence>
<organism evidence="2">
    <name type="scientific">marine sediment metagenome</name>
    <dbReference type="NCBI Taxonomy" id="412755"/>
    <lineage>
        <taxon>unclassified sequences</taxon>
        <taxon>metagenomes</taxon>
        <taxon>ecological metagenomes</taxon>
    </lineage>
</organism>
<feature type="domain" description="Transposase InsH N-terminal" evidence="1">
    <location>
        <begin position="18"/>
        <end position="109"/>
    </location>
</feature>
<sequence length="109" mass="12928">MKFIKGNNRTQINLFPVSLEHAIDEDNEVRIIDLFVDSISLEDYGFEMEYVENGRPAYHPSDLLKLYIYGYLNKTRSSRDMEKECKRNIEVIWLIKALQPDHNTISNFR</sequence>
<dbReference type="PANTHER" id="PTHR33408:SF2">
    <property type="entry name" value="TRANSPOSASE DDE DOMAIN-CONTAINING PROTEIN"/>
    <property type="match status" value="1"/>
</dbReference>
<comment type="caution">
    <text evidence="2">The sequence shown here is derived from an EMBL/GenBank/DDBJ whole genome shotgun (WGS) entry which is preliminary data.</text>
</comment>
<feature type="non-terminal residue" evidence="2">
    <location>
        <position position="109"/>
    </location>
</feature>
<accession>X1FA39</accession>
<evidence type="ECO:0000313" key="2">
    <source>
        <dbReference type="EMBL" id="GAH42476.1"/>
    </source>
</evidence>
<dbReference type="Pfam" id="PF05598">
    <property type="entry name" value="DUF772"/>
    <property type="match status" value="1"/>
</dbReference>
<dbReference type="AlphaFoldDB" id="X1FA39"/>
<name>X1FA39_9ZZZZ</name>